<name>A0A6J7MFQ2_9ZZZZ</name>
<dbReference type="AlphaFoldDB" id="A0A6J7MFQ2"/>
<evidence type="ECO:0000313" key="2">
    <source>
        <dbReference type="EMBL" id="CAB4979851.1"/>
    </source>
</evidence>
<protein>
    <submittedName>
        <fullName evidence="2">Unannotated protein</fullName>
    </submittedName>
</protein>
<dbReference type="EMBL" id="CAFBOG010000075">
    <property type="protein sequence ID" value="CAB4979851.1"/>
    <property type="molecule type" value="Genomic_DNA"/>
</dbReference>
<dbReference type="InterPro" id="IPR001296">
    <property type="entry name" value="Glyco_trans_1"/>
</dbReference>
<dbReference type="CDD" id="cd03801">
    <property type="entry name" value="GT4_PimA-like"/>
    <property type="match status" value="1"/>
</dbReference>
<organism evidence="2">
    <name type="scientific">freshwater metagenome</name>
    <dbReference type="NCBI Taxonomy" id="449393"/>
    <lineage>
        <taxon>unclassified sequences</taxon>
        <taxon>metagenomes</taxon>
        <taxon>ecological metagenomes</taxon>
    </lineage>
</organism>
<accession>A0A6J7MFQ2</accession>
<reference evidence="2" key="1">
    <citation type="submission" date="2020-05" db="EMBL/GenBank/DDBJ databases">
        <authorList>
            <person name="Chiriac C."/>
            <person name="Salcher M."/>
            <person name="Ghai R."/>
            <person name="Kavagutti S V."/>
        </authorList>
    </citation>
    <scope>NUCLEOTIDE SEQUENCE</scope>
</reference>
<dbReference type="SUPFAM" id="SSF53756">
    <property type="entry name" value="UDP-Glycosyltransferase/glycogen phosphorylase"/>
    <property type="match status" value="1"/>
</dbReference>
<dbReference type="GO" id="GO:0016757">
    <property type="term" value="F:glycosyltransferase activity"/>
    <property type="evidence" value="ECO:0007669"/>
    <property type="project" value="InterPro"/>
</dbReference>
<dbReference type="Pfam" id="PF00534">
    <property type="entry name" value="Glycos_transf_1"/>
    <property type="match status" value="1"/>
</dbReference>
<dbReference type="PANTHER" id="PTHR45947:SF3">
    <property type="entry name" value="SULFOQUINOVOSYL TRANSFERASE SQD2"/>
    <property type="match status" value="1"/>
</dbReference>
<dbReference type="Gene3D" id="3.40.50.2000">
    <property type="entry name" value="Glycogen Phosphorylase B"/>
    <property type="match status" value="2"/>
</dbReference>
<proteinExistence type="predicted"/>
<dbReference type="InterPro" id="IPR050194">
    <property type="entry name" value="Glycosyltransferase_grp1"/>
</dbReference>
<feature type="domain" description="Glycosyl transferase family 1" evidence="1">
    <location>
        <begin position="186"/>
        <end position="351"/>
    </location>
</feature>
<sequence length="379" mass="41682">MTESAQPVFTGIRVIVVAHGPPLKGGIATVALDLVEDPGLNAEFEMVFQNTAQNDSQRGKFAVENLKRAAADAWNTFRLARKGSVVHSHAVQDPWLVAWRQVSIALAARMRGARVLLHNHNQAPYMELPGEYKVSRLNRWAFALLDKLVQANILIAPAGEPNIRKYMPTVALPVIANSVVVETVPQSSAVHDPPVILFIGELLERKGIVILLDALDQLDSQGVANYELRILGDNRPGLDPLKDQMVNEITARGRGDTMTGPVSRTEVYRHLSEADLYVFPTFTEGQPFTVIEALAAGVPIVASNIQAISNMITEGVHGRMIALDDTPGFAEAISELLADPERRSQISQANRTLALQRFDRAVFRERIAELYREHGRAAQ</sequence>
<gene>
    <name evidence="2" type="ORF">UFOPK3914_00958</name>
</gene>
<evidence type="ECO:0000259" key="1">
    <source>
        <dbReference type="Pfam" id="PF00534"/>
    </source>
</evidence>
<dbReference type="PANTHER" id="PTHR45947">
    <property type="entry name" value="SULFOQUINOVOSYL TRANSFERASE SQD2"/>
    <property type="match status" value="1"/>
</dbReference>